<feature type="transmembrane region" description="Helical" evidence="1">
    <location>
        <begin position="12"/>
        <end position="31"/>
    </location>
</feature>
<dbReference type="Proteomes" id="UP000191980">
    <property type="component" value="Unassembled WGS sequence"/>
</dbReference>
<keyword evidence="3" id="KW-1185">Reference proteome</keyword>
<keyword evidence="1" id="KW-0472">Membrane</keyword>
<keyword evidence="1" id="KW-0812">Transmembrane</keyword>
<accession>A0A1V8M6S9</accession>
<proteinExistence type="predicted"/>
<reference evidence="2 3" key="1">
    <citation type="submission" date="2015-12" db="EMBL/GenBank/DDBJ databases">
        <authorList>
            <person name="Shamseldin A."/>
            <person name="Moawad H."/>
            <person name="Abd El-Rahim W.M."/>
            <person name="Sadowsky M.J."/>
        </authorList>
    </citation>
    <scope>NUCLEOTIDE SEQUENCE [LARGE SCALE GENOMIC DNA]</scope>
    <source>
        <strain evidence="2 3">WF1</strain>
    </source>
</reference>
<organism evidence="2 3">
    <name type="scientific">Methyloprofundus sedimenti</name>
    <dbReference type="NCBI Taxonomy" id="1420851"/>
    <lineage>
        <taxon>Bacteria</taxon>
        <taxon>Pseudomonadati</taxon>
        <taxon>Pseudomonadota</taxon>
        <taxon>Gammaproteobacteria</taxon>
        <taxon>Methylococcales</taxon>
        <taxon>Methylococcaceae</taxon>
        <taxon>Methyloprofundus</taxon>
    </lineage>
</organism>
<dbReference type="InterPro" id="IPR012902">
    <property type="entry name" value="N_methyl_site"/>
</dbReference>
<protein>
    <submittedName>
        <fullName evidence="2">Uncharacterized protein</fullName>
    </submittedName>
</protein>
<dbReference type="RefSeq" id="WP_080521819.1">
    <property type="nucleotide sequence ID" value="NZ_LPUF01000001.1"/>
</dbReference>
<dbReference type="EMBL" id="LPUF01000001">
    <property type="protein sequence ID" value="OQK17206.1"/>
    <property type="molecule type" value="Genomic_DNA"/>
</dbReference>
<name>A0A1V8M6S9_9GAMM</name>
<evidence type="ECO:0000256" key="1">
    <source>
        <dbReference type="SAM" id="Phobius"/>
    </source>
</evidence>
<dbReference type="PROSITE" id="PS00409">
    <property type="entry name" value="PROKAR_NTER_METHYL"/>
    <property type="match status" value="1"/>
</dbReference>
<sequence>MNSICIKQSGFTLVELLVVMMVLVAMASITIETTSELAFQSRYEVTKDRYEKIRRAIIGRPDVLINGQPNISGFVKDMGRLPFKIHDLLEEDYCLTDPTKDSQATCGASWRNQTAYVPHTATSQGYGWNGPYINIDSPKALADGWGTGSDTITVNHGWNFSNTSDTITLNSYGKNGVSGGTDTFDKDYPGTDHLAIDSNSWKVDVTGIQINTSAAVLSGAGTCSALPFDSDLVACEMAGGHWDGTCDPTTTYTTRYQCEVIYGEDWIPTSHCGGTLVTPDTKVSCEGLGGTWATDNTDIDICVKIYYVSSTDAASGDIITINNPIVSGPKTLPRDGFTHQLSFDGFNDASGPNSTIPIGQISLSVNEFDASASPSCTDTVHNSGSAVLVSVFKGSLLPVINW</sequence>
<evidence type="ECO:0000313" key="2">
    <source>
        <dbReference type="EMBL" id="OQK17206.1"/>
    </source>
</evidence>
<dbReference type="AlphaFoldDB" id="A0A1V8M6S9"/>
<gene>
    <name evidence="2" type="ORF">AU255_04755</name>
</gene>
<dbReference type="OrthoDB" id="5569626at2"/>
<dbReference type="NCBIfam" id="TIGR02532">
    <property type="entry name" value="IV_pilin_GFxxxE"/>
    <property type="match status" value="1"/>
</dbReference>
<keyword evidence="1" id="KW-1133">Transmembrane helix</keyword>
<evidence type="ECO:0000313" key="3">
    <source>
        <dbReference type="Proteomes" id="UP000191980"/>
    </source>
</evidence>
<dbReference type="STRING" id="1420851.AU255_04755"/>
<dbReference type="Pfam" id="PF07963">
    <property type="entry name" value="N_methyl"/>
    <property type="match status" value="1"/>
</dbReference>
<comment type="caution">
    <text evidence="2">The sequence shown here is derived from an EMBL/GenBank/DDBJ whole genome shotgun (WGS) entry which is preliminary data.</text>
</comment>